<dbReference type="EMBL" id="RJMR01000007">
    <property type="protein sequence ID" value="RSI23305.1"/>
    <property type="molecule type" value="Genomic_DNA"/>
</dbReference>
<evidence type="ECO:0000259" key="1">
    <source>
        <dbReference type="SMART" id="SM00953"/>
    </source>
</evidence>
<dbReference type="AlphaFoldDB" id="A0ABD7JKD7"/>
<feature type="domain" description="RES" evidence="1">
    <location>
        <begin position="189"/>
        <end position="351"/>
    </location>
</feature>
<sequence>MRICKDCFADEILKDEVNRAERQDNCDICGNQNIFVYDTQHDDYLIPYVSSLISIFSPVDKIENFPAGQETLLKTEVATNWNIFTTNDEYKVYQMLSEICKELFEETPELLNLPVGVDKMYNFQYLQEHSLFSESWERFVDDIKYNNRFHSNKINKCILKKYCEKIQKTYPEGEQFYRCRISKDGKQFESEEIGAPPKGKSADGRANAKGIVTLYLGDTEKTVIHETRTGLYDHVCIGIFELKSPITVIDFKNINEISPFQDGIIDDIAELAINKKHLKQIDYEMGRVMRKSDDVLNYLPTQYIADFVKSITKKDSGESVYQGIEFRSVMNPGGYNLAIFIPECFDVIDIKTKQISRVSYEW</sequence>
<dbReference type="RefSeq" id="WP_101772136.1">
    <property type="nucleotide sequence ID" value="NZ_CP071414.1"/>
</dbReference>
<accession>A0ABD7JKD7</accession>
<evidence type="ECO:0000313" key="2">
    <source>
        <dbReference type="EMBL" id="RSI23305.1"/>
    </source>
</evidence>
<proteinExistence type="predicted"/>
<reference evidence="2 3" key="1">
    <citation type="submission" date="2018-11" db="EMBL/GenBank/DDBJ databases">
        <title>Species Designations Belie Phenotypic and Genotypic Heterogeneity in Oral Streptococci.</title>
        <authorList>
            <person name="Velsko I."/>
        </authorList>
    </citation>
    <scope>NUCLEOTIDE SEQUENCE [LARGE SCALE GENOMIC DNA]</scope>
    <source>
        <strain evidence="2 3">BCC20</strain>
    </source>
</reference>
<dbReference type="Pfam" id="PF08808">
    <property type="entry name" value="RES"/>
    <property type="match status" value="1"/>
</dbReference>
<evidence type="ECO:0000313" key="3">
    <source>
        <dbReference type="Proteomes" id="UP000280549"/>
    </source>
</evidence>
<dbReference type="SMART" id="SM00953">
    <property type="entry name" value="RES"/>
    <property type="match status" value="1"/>
</dbReference>
<gene>
    <name evidence="2" type="ORF">D8881_09485</name>
</gene>
<protein>
    <submittedName>
        <fullName evidence="2">RES domain protein</fullName>
    </submittedName>
</protein>
<dbReference type="InterPro" id="IPR014914">
    <property type="entry name" value="RES_dom"/>
</dbReference>
<comment type="caution">
    <text evidence="2">The sequence shown here is derived from an EMBL/GenBank/DDBJ whole genome shotgun (WGS) entry which is preliminary data.</text>
</comment>
<name>A0ABD7JKD7_STRSA</name>
<dbReference type="Proteomes" id="UP000280549">
    <property type="component" value="Unassembled WGS sequence"/>
</dbReference>
<organism evidence="2 3">
    <name type="scientific">Streptococcus sanguinis</name>
    <dbReference type="NCBI Taxonomy" id="1305"/>
    <lineage>
        <taxon>Bacteria</taxon>
        <taxon>Bacillati</taxon>
        <taxon>Bacillota</taxon>
        <taxon>Bacilli</taxon>
        <taxon>Lactobacillales</taxon>
        <taxon>Streptococcaceae</taxon>
        <taxon>Streptococcus</taxon>
    </lineage>
</organism>